<proteinExistence type="predicted"/>
<dbReference type="GO" id="GO:0008270">
    <property type="term" value="F:zinc ion binding"/>
    <property type="evidence" value="ECO:0007669"/>
    <property type="project" value="UniProtKB-KW"/>
</dbReference>
<feature type="region of interest" description="Disordered" evidence="6">
    <location>
        <begin position="871"/>
        <end position="1020"/>
    </location>
</feature>
<sequence>MLTDKNHCVSVYGCWLVQFVTKLGISRMDTVCQKCGAIGYAEVLIFCSICKKNAEHEYCSFNYPNDDVVWSCEDCLPLCPEDNLRLVSCTSQNIFETTSNNSAASADIEILNDMINPIEISSSSDVSIDTSPESSVKDDALSQSDTSDFLLHNHSKSPNAKTNTKKRIMETTSDCESFDKEEMMKRQCICDKSSDETNELLDNEIPGGQDQTKIGVYDQSFKHTNISDHILILQPKVLSHQAPKNVPALPIVNSCWSGHFVFHDETTKFSISAHLSSKVSQRVYNEVQKLPSKICFKKKLKFSTWPKSFLRSPPTDDNIGLFFFPSSVSDCCLYEQTLNDLIAKDLVLIVILEESELLVFPSTELPEFFRRFQSKLYFWGVFRRKQSLISHTPSNLNIKETIKRDQLTIGKHFKQIDRGVAFSNDVQSLSNRGVSNLTNPEKFWKTIFSSQKKYGDDMFASILHGRTDSVRFALDVLSFVFPTSRYDHAKIRNFEWVCLGILKSLVVSVVKDELLILNTRKEARKMVNEWKNMHHKQIFQSNNNAPPYAHTFLLLIVTFGIVIPEERSIYKKLIMCLVKKKNVLELVSSLGLDREVQIDIIKKFIHFHEMASALACIHQFRLMDKFPPIPLLKAYLEKSWNRFCDLIAVVKYVYLFKLEEQFKVCNIVCQIDRLKRVENIDALMKRTEVRSTLKRTEDRSTLKRTEIQGTVMNRTEIQGTVMNRTEIQGTVMNRTEIQGNVMNRTEIQGNVMKTTEQENNRASVPSSSQIGNSLKPLKSLKKKISKDLKRNYKDAFLPSCMQVQPKPFPIPLSSPSAVAETPESPPHNLSSLAPQPSAVSLLEKAAQPSHSVTSSLEKSVQFPHSATSLLVTKSQSSSPLVSLTKATPSSLKRSLQPLDLSLVKSQKSSPPPRPTLSSPETLGSSTLGKRPYSPIPPEKSPPLGQPPSTLENQLLHSPLSSSLEKGTKFPPPGKPSTLVKQPQPSLLSSSLGKRKQSPPLEVRPSFVKSTHHSLSSVNPSCHRRTYLGEASLPLHSNQQTTVSRPLQCRSLHREIPCSMPPQRPLYAQQSTVRLTPQPPPHLYPTSSVRHFPPKLSQQFLFEVPLLPQPPPPRRNFWLKF</sequence>
<evidence type="ECO:0000313" key="9">
    <source>
        <dbReference type="Proteomes" id="UP000036987"/>
    </source>
</evidence>
<evidence type="ECO:0000256" key="4">
    <source>
        <dbReference type="ARBA" id="ARBA00023015"/>
    </source>
</evidence>
<evidence type="ECO:0000256" key="6">
    <source>
        <dbReference type="SAM" id="MobiDB-lite"/>
    </source>
</evidence>
<dbReference type="STRING" id="29655.A0A0K9PBJ5"/>
<dbReference type="GO" id="GO:0034244">
    <property type="term" value="P:negative regulation of transcription elongation by RNA polymerase II"/>
    <property type="evidence" value="ECO:0007669"/>
    <property type="project" value="InterPro"/>
</dbReference>
<evidence type="ECO:0000256" key="2">
    <source>
        <dbReference type="ARBA" id="ARBA00022771"/>
    </source>
</evidence>
<evidence type="ECO:0000256" key="1">
    <source>
        <dbReference type="ARBA" id="ARBA00022723"/>
    </source>
</evidence>
<dbReference type="PANTHER" id="PTHR33304">
    <property type="match status" value="1"/>
</dbReference>
<evidence type="ECO:0000259" key="7">
    <source>
        <dbReference type="Pfam" id="PF23121"/>
    </source>
</evidence>
<feature type="domain" description="AIPP2-like SPOC-like" evidence="7">
    <location>
        <begin position="256"/>
        <end position="382"/>
    </location>
</feature>
<feature type="region of interest" description="Disordered" evidence="6">
    <location>
        <begin position="123"/>
        <end position="142"/>
    </location>
</feature>
<feature type="region of interest" description="Disordered" evidence="6">
    <location>
        <begin position="756"/>
        <end position="778"/>
    </location>
</feature>
<dbReference type="PANTHER" id="PTHR33304:SF49">
    <property type="entry name" value="OS12G0161500 PROTEIN"/>
    <property type="match status" value="1"/>
</dbReference>
<organism evidence="8 9">
    <name type="scientific">Zostera marina</name>
    <name type="common">Eelgrass</name>
    <dbReference type="NCBI Taxonomy" id="29655"/>
    <lineage>
        <taxon>Eukaryota</taxon>
        <taxon>Viridiplantae</taxon>
        <taxon>Streptophyta</taxon>
        <taxon>Embryophyta</taxon>
        <taxon>Tracheophyta</taxon>
        <taxon>Spermatophyta</taxon>
        <taxon>Magnoliopsida</taxon>
        <taxon>Liliopsida</taxon>
        <taxon>Zosteraceae</taxon>
        <taxon>Zostera</taxon>
    </lineage>
</organism>
<dbReference type="InterPro" id="IPR012474">
    <property type="entry name" value="Frigida"/>
</dbReference>
<keyword evidence="2" id="KW-0863">Zinc-finger</keyword>
<dbReference type="EMBL" id="LFYR01001031">
    <property type="protein sequence ID" value="KMZ65570.1"/>
    <property type="molecule type" value="Genomic_DNA"/>
</dbReference>
<dbReference type="AlphaFoldDB" id="A0A0K9PBJ5"/>
<dbReference type="OrthoDB" id="787165at2759"/>
<name>A0A0K9PBJ5_ZOSMR</name>
<dbReference type="Pfam" id="PF07899">
    <property type="entry name" value="Frigida"/>
    <property type="match status" value="1"/>
</dbReference>
<evidence type="ECO:0000313" key="8">
    <source>
        <dbReference type="EMBL" id="KMZ65570.1"/>
    </source>
</evidence>
<feature type="compositionally biased region" description="Polar residues" evidence="6">
    <location>
        <begin position="946"/>
        <end position="964"/>
    </location>
</feature>
<feature type="region of interest" description="Disordered" evidence="6">
    <location>
        <begin position="147"/>
        <end position="166"/>
    </location>
</feature>
<gene>
    <name evidence="8" type="ORF">ZOSMA_319G00040</name>
</gene>
<dbReference type="Proteomes" id="UP000036987">
    <property type="component" value="Unassembled WGS sequence"/>
</dbReference>
<dbReference type="GO" id="GO:0140566">
    <property type="term" value="F:histone reader activity"/>
    <property type="evidence" value="ECO:0007669"/>
    <property type="project" value="InterPro"/>
</dbReference>
<keyword evidence="4" id="KW-0805">Transcription regulation</keyword>
<dbReference type="InterPro" id="IPR049914">
    <property type="entry name" value="PHD1-3/5-6"/>
</dbReference>
<feature type="compositionally biased region" description="Polar residues" evidence="6">
    <location>
        <begin position="760"/>
        <end position="772"/>
    </location>
</feature>
<keyword evidence="3" id="KW-0862">Zinc</keyword>
<evidence type="ECO:0000256" key="5">
    <source>
        <dbReference type="ARBA" id="ARBA00023163"/>
    </source>
</evidence>
<feature type="compositionally biased region" description="Polar residues" evidence="6">
    <location>
        <begin position="871"/>
        <end position="893"/>
    </location>
</feature>
<protein>
    <recommendedName>
        <fullName evidence="7">AIPP2-like SPOC-like domain-containing protein</fullName>
    </recommendedName>
</protein>
<dbReference type="Pfam" id="PF23121">
    <property type="entry name" value="SPOC_AIPP2"/>
    <property type="match status" value="1"/>
</dbReference>
<keyword evidence="1" id="KW-0479">Metal-binding</keyword>
<feature type="compositionally biased region" description="Pro residues" evidence="6">
    <location>
        <begin position="933"/>
        <end position="945"/>
    </location>
</feature>
<dbReference type="InterPro" id="IPR056280">
    <property type="entry name" value="AIPP2-like_SPOC"/>
</dbReference>
<feature type="compositionally biased region" description="Low complexity" evidence="6">
    <location>
        <begin position="123"/>
        <end position="134"/>
    </location>
</feature>
<feature type="region of interest" description="Disordered" evidence="6">
    <location>
        <begin position="812"/>
        <end position="833"/>
    </location>
</feature>
<reference evidence="9" key="1">
    <citation type="journal article" date="2016" name="Nature">
        <title>The genome of the seagrass Zostera marina reveals angiosperm adaptation to the sea.</title>
        <authorList>
            <person name="Olsen J.L."/>
            <person name="Rouze P."/>
            <person name="Verhelst B."/>
            <person name="Lin Y.-C."/>
            <person name="Bayer T."/>
            <person name="Collen J."/>
            <person name="Dattolo E."/>
            <person name="De Paoli E."/>
            <person name="Dittami S."/>
            <person name="Maumus F."/>
            <person name="Michel G."/>
            <person name="Kersting A."/>
            <person name="Lauritano C."/>
            <person name="Lohaus R."/>
            <person name="Toepel M."/>
            <person name="Tonon T."/>
            <person name="Vanneste K."/>
            <person name="Amirebrahimi M."/>
            <person name="Brakel J."/>
            <person name="Bostroem C."/>
            <person name="Chovatia M."/>
            <person name="Grimwood J."/>
            <person name="Jenkins J.W."/>
            <person name="Jueterbock A."/>
            <person name="Mraz A."/>
            <person name="Stam W.T."/>
            <person name="Tice H."/>
            <person name="Bornberg-Bauer E."/>
            <person name="Green P.J."/>
            <person name="Pearson G.A."/>
            <person name="Procaccini G."/>
            <person name="Duarte C.M."/>
            <person name="Schmutz J."/>
            <person name="Reusch T.B.H."/>
            <person name="Van de Peer Y."/>
        </authorList>
    </citation>
    <scope>NUCLEOTIDE SEQUENCE [LARGE SCALE GENOMIC DNA]</scope>
    <source>
        <strain evidence="9">cv. Finnish</strain>
    </source>
</reference>
<keyword evidence="9" id="KW-1185">Reference proteome</keyword>
<keyword evidence="5" id="KW-0804">Transcription</keyword>
<comment type="caution">
    <text evidence="8">The sequence shown here is derived from an EMBL/GenBank/DDBJ whole genome shotgun (WGS) entry which is preliminary data.</text>
</comment>
<evidence type="ECO:0000256" key="3">
    <source>
        <dbReference type="ARBA" id="ARBA00022833"/>
    </source>
</evidence>
<accession>A0A0K9PBJ5</accession>